<name>A0A448X1E5_9PLAT</name>
<evidence type="ECO:0000313" key="3">
    <source>
        <dbReference type="Proteomes" id="UP000784294"/>
    </source>
</evidence>
<dbReference type="AlphaFoldDB" id="A0A448X1E5"/>
<dbReference type="PANTHER" id="PTHR21321">
    <property type="entry name" value="PNAS-3 RELATED"/>
    <property type="match status" value="1"/>
</dbReference>
<dbReference type="OrthoDB" id="1650at2759"/>
<dbReference type="Proteomes" id="UP000784294">
    <property type="component" value="Unassembled WGS sequence"/>
</dbReference>
<organism evidence="2 3">
    <name type="scientific">Protopolystoma xenopodis</name>
    <dbReference type="NCBI Taxonomy" id="117903"/>
    <lineage>
        <taxon>Eukaryota</taxon>
        <taxon>Metazoa</taxon>
        <taxon>Spiralia</taxon>
        <taxon>Lophotrochozoa</taxon>
        <taxon>Platyhelminthes</taxon>
        <taxon>Monogenea</taxon>
        <taxon>Polyopisthocotylea</taxon>
        <taxon>Polystomatidea</taxon>
        <taxon>Polystomatidae</taxon>
        <taxon>Protopolystoma</taxon>
    </lineage>
</organism>
<gene>
    <name evidence="2" type="ORF">PXEA_LOCUS19195</name>
</gene>
<accession>A0A448X1E5</accession>
<keyword evidence="3" id="KW-1185">Reference proteome</keyword>
<comment type="caution">
    <text evidence="2">The sequence shown here is derived from an EMBL/GenBank/DDBJ whole genome shotgun (WGS) entry which is preliminary data.</text>
</comment>
<evidence type="ECO:0000259" key="1">
    <source>
        <dbReference type="Pfam" id="PF21266"/>
    </source>
</evidence>
<dbReference type="PANTHER" id="PTHR21321:SF4">
    <property type="entry name" value="EXOSOME COMPLEX COMPONENT RRP4"/>
    <property type="match status" value="1"/>
</dbReference>
<dbReference type="GO" id="GO:0003723">
    <property type="term" value="F:RNA binding"/>
    <property type="evidence" value="ECO:0007669"/>
    <property type="project" value="InterPro"/>
</dbReference>
<dbReference type="GO" id="GO:0071051">
    <property type="term" value="P:poly(A)-dependent snoRNA 3'-end processing"/>
    <property type="evidence" value="ECO:0007669"/>
    <property type="project" value="TreeGrafter"/>
</dbReference>
<protein>
    <recommendedName>
        <fullName evidence="1">RRP4 S1 domain-containing protein</fullName>
    </recommendedName>
</protein>
<dbReference type="GO" id="GO:0071038">
    <property type="term" value="P:TRAMP-dependent tRNA surveillance pathway"/>
    <property type="evidence" value="ECO:0007669"/>
    <property type="project" value="TreeGrafter"/>
</dbReference>
<dbReference type="GO" id="GO:0000177">
    <property type="term" value="C:cytoplasmic exosome (RNase complex)"/>
    <property type="evidence" value="ECO:0007669"/>
    <property type="project" value="TreeGrafter"/>
</dbReference>
<dbReference type="InterPro" id="IPR048565">
    <property type="entry name" value="S1_RRP4"/>
</dbReference>
<dbReference type="GO" id="GO:0000467">
    <property type="term" value="P:exonucleolytic trimming to generate mature 3'-end of 5.8S rRNA from tricistronic rRNA transcript (SSU-rRNA, 5.8S rRNA, LSU-rRNA)"/>
    <property type="evidence" value="ECO:0007669"/>
    <property type="project" value="TreeGrafter"/>
</dbReference>
<dbReference type="GO" id="GO:0071035">
    <property type="term" value="P:nuclear polyadenylation-dependent rRNA catabolic process"/>
    <property type="evidence" value="ECO:0007669"/>
    <property type="project" value="TreeGrafter"/>
</dbReference>
<dbReference type="InterPro" id="IPR026699">
    <property type="entry name" value="Exosome_RNA_bind1/RRP40/RRP4"/>
</dbReference>
<sequence length="165" mass="18327">MPIFMRPAVSVLSSFSKISSGSIDTRDVVVPGQLISFAGDNLITGHGTFRNVDKINTPKTFTDQEGSLELSIPECQNLQMRASLAGRVKAVNKLVYVEPLKARYSGNIGETIVGRIIEVEQRRWRVDVNSFQVANLSLANVKLPGGEMRRKSEDDERAMRSYIKV</sequence>
<dbReference type="EMBL" id="CAAALY010076049">
    <property type="protein sequence ID" value="VEL25755.1"/>
    <property type="molecule type" value="Genomic_DNA"/>
</dbReference>
<proteinExistence type="predicted"/>
<dbReference type="SUPFAM" id="SSF50249">
    <property type="entry name" value="Nucleic acid-binding proteins"/>
    <property type="match status" value="1"/>
</dbReference>
<evidence type="ECO:0000313" key="2">
    <source>
        <dbReference type="EMBL" id="VEL25755.1"/>
    </source>
</evidence>
<dbReference type="Gene3D" id="2.40.50.100">
    <property type="match status" value="1"/>
</dbReference>
<dbReference type="GO" id="GO:0000176">
    <property type="term" value="C:nuclear exosome (RNase complex)"/>
    <property type="evidence" value="ECO:0007669"/>
    <property type="project" value="TreeGrafter"/>
</dbReference>
<dbReference type="Pfam" id="PF21266">
    <property type="entry name" value="S1_RRP4"/>
    <property type="match status" value="1"/>
</dbReference>
<dbReference type="GO" id="GO:0034475">
    <property type="term" value="P:U4 snRNA 3'-end processing"/>
    <property type="evidence" value="ECO:0007669"/>
    <property type="project" value="TreeGrafter"/>
</dbReference>
<dbReference type="Gene3D" id="2.40.50.140">
    <property type="entry name" value="Nucleic acid-binding proteins"/>
    <property type="match status" value="1"/>
</dbReference>
<dbReference type="GO" id="GO:0071034">
    <property type="term" value="P:CUT catabolic process"/>
    <property type="evidence" value="ECO:0007669"/>
    <property type="project" value="TreeGrafter"/>
</dbReference>
<reference evidence="2" key="1">
    <citation type="submission" date="2018-11" db="EMBL/GenBank/DDBJ databases">
        <authorList>
            <consortium name="Pathogen Informatics"/>
        </authorList>
    </citation>
    <scope>NUCLEOTIDE SEQUENCE</scope>
</reference>
<feature type="domain" description="RRP4 S1" evidence="1">
    <location>
        <begin position="103"/>
        <end position="164"/>
    </location>
</feature>
<dbReference type="InterPro" id="IPR012340">
    <property type="entry name" value="NA-bd_OB-fold"/>
</dbReference>